<dbReference type="PANTHER" id="PTHR31157">
    <property type="entry name" value="SCP DOMAIN-CONTAINING PROTEIN"/>
    <property type="match status" value="1"/>
</dbReference>
<dbReference type="InterPro" id="IPR035940">
    <property type="entry name" value="CAP_sf"/>
</dbReference>
<feature type="compositionally biased region" description="Pro residues" evidence="1">
    <location>
        <begin position="73"/>
        <end position="86"/>
    </location>
</feature>
<evidence type="ECO:0000256" key="1">
    <source>
        <dbReference type="SAM" id="MobiDB-lite"/>
    </source>
</evidence>
<evidence type="ECO:0000313" key="3">
    <source>
        <dbReference type="EMBL" id="GAA4693756.1"/>
    </source>
</evidence>
<comment type="caution">
    <text evidence="3">The sequence shown here is derived from an EMBL/GenBank/DDBJ whole genome shotgun (WGS) entry which is preliminary data.</text>
</comment>
<dbReference type="CDD" id="cd05379">
    <property type="entry name" value="CAP_bacterial"/>
    <property type="match status" value="1"/>
</dbReference>
<feature type="region of interest" description="Disordered" evidence="1">
    <location>
        <begin position="65"/>
        <end position="137"/>
    </location>
</feature>
<feature type="domain" description="SCP" evidence="2">
    <location>
        <begin position="141"/>
        <end position="252"/>
    </location>
</feature>
<dbReference type="Gene3D" id="3.40.33.10">
    <property type="entry name" value="CAP"/>
    <property type="match status" value="1"/>
</dbReference>
<evidence type="ECO:0000259" key="2">
    <source>
        <dbReference type="Pfam" id="PF00188"/>
    </source>
</evidence>
<feature type="compositionally biased region" description="Low complexity" evidence="1">
    <location>
        <begin position="107"/>
        <end position="132"/>
    </location>
</feature>
<organism evidence="3 4">
    <name type="scientific">Pseudonocardia yuanmonensis</name>
    <dbReference type="NCBI Taxonomy" id="1095914"/>
    <lineage>
        <taxon>Bacteria</taxon>
        <taxon>Bacillati</taxon>
        <taxon>Actinomycetota</taxon>
        <taxon>Actinomycetes</taxon>
        <taxon>Pseudonocardiales</taxon>
        <taxon>Pseudonocardiaceae</taxon>
        <taxon>Pseudonocardia</taxon>
    </lineage>
</organism>
<sequence>MVEPSLLLIALLGYPAVTGPVPRTRALPLLAGLALGALLAALGVTAVVPDAWSVALAGNAAVDGTAGGTAGSSPPPTTRQLPPPTTTLPVAAPAATTTAAPPPTTTPAPTTRSSPPPTTTRRAPATTPRPAADGPLGQVVTLTNRARAAAGCGPLTSDARIARAAQAHSDDMAAQGYFAHDSLDGRDFADRIAAAGYPSPGAENIARGQRTPAAVVEAWLNSPGHRRNIEDCSLTTIGVGLATDGYYWTQDFGR</sequence>
<dbReference type="Proteomes" id="UP001500325">
    <property type="component" value="Unassembled WGS sequence"/>
</dbReference>
<gene>
    <name evidence="3" type="ORF">GCM10023215_34080</name>
</gene>
<evidence type="ECO:0000313" key="4">
    <source>
        <dbReference type="Proteomes" id="UP001500325"/>
    </source>
</evidence>
<dbReference type="Pfam" id="PF00188">
    <property type="entry name" value="CAP"/>
    <property type="match status" value="1"/>
</dbReference>
<accession>A0ABP8WRL0</accession>
<name>A0ABP8WRL0_9PSEU</name>
<dbReference type="PANTHER" id="PTHR31157:SF1">
    <property type="entry name" value="SCP DOMAIN-CONTAINING PROTEIN"/>
    <property type="match status" value="1"/>
</dbReference>
<protein>
    <recommendedName>
        <fullName evidence="2">SCP domain-containing protein</fullName>
    </recommendedName>
</protein>
<reference evidence="4" key="1">
    <citation type="journal article" date="2019" name="Int. J. Syst. Evol. Microbiol.">
        <title>The Global Catalogue of Microorganisms (GCM) 10K type strain sequencing project: providing services to taxonomists for standard genome sequencing and annotation.</title>
        <authorList>
            <consortium name="The Broad Institute Genomics Platform"/>
            <consortium name="The Broad Institute Genome Sequencing Center for Infectious Disease"/>
            <person name="Wu L."/>
            <person name="Ma J."/>
        </authorList>
    </citation>
    <scope>NUCLEOTIDE SEQUENCE [LARGE SCALE GENOMIC DNA]</scope>
    <source>
        <strain evidence="4">JCM 18055</strain>
    </source>
</reference>
<dbReference type="InterPro" id="IPR014044">
    <property type="entry name" value="CAP_dom"/>
</dbReference>
<keyword evidence="4" id="KW-1185">Reference proteome</keyword>
<dbReference type="SUPFAM" id="SSF55797">
    <property type="entry name" value="PR-1-like"/>
    <property type="match status" value="1"/>
</dbReference>
<dbReference type="EMBL" id="BAABIC010000010">
    <property type="protein sequence ID" value="GAA4693756.1"/>
    <property type="molecule type" value="Genomic_DNA"/>
</dbReference>
<feature type="compositionally biased region" description="Low complexity" evidence="1">
    <location>
        <begin position="87"/>
        <end position="99"/>
    </location>
</feature>
<proteinExistence type="predicted"/>